<feature type="signal peptide" evidence="2">
    <location>
        <begin position="1"/>
        <end position="20"/>
    </location>
</feature>
<evidence type="ECO:0000256" key="2">
    <source>
        <dbReference type="SAM" id="SignalP"/>
    </source>
</evidence>
<name>A0A016UG25_9BILA</name>
<sequence length="81" mass="9059">MTHTCSIPLAVSCVAYACCAGELKRRCTTQTVKKKCGASTFPRCNHKQFSECCSSKSTLKKGSSRVQEDKMERKGEERKYT</sequence>
<evidence type="ECO:0000313" key="3">
    <source>
        <dbReference type="EMBL" id="EYC13528.1"/>
    </source>
</evidence>
<accession>A0A016UG25</accession>
<dbReference type="Proteomes" id="UP000024635">
    <property type="component" value="Unassembled WGS sequence"/>
</dbReference>
<organism evidence="3 4">
    <name type="scientific">Ancylostoma ceylanicum</name>
    <dbReference type="NCBI Taxonomy" id="53326"/>
    <lineage>
        <taxon>Eukaryota</taxon>
        <taxon>Metazoa</taxon>
        <taxon>Ecdysozoa</taxon>
        <taxon>Nematoda</taxon>
        <taxon>Chromadorea</taxon>
        <taxon>Rhabditida</taxon>
        <taxon>Rhabditina</taxon>
        <taxon>Rhabditomorpha</taxon>
        <taxon>Strongyloidea</taxon>
        <taxon>Ancylostomatidae</taxon>
        <taxon>Ancylostomatinae</taxon>
        <taxon>Ancylostoma</taxon>
    </lineage>
</organism>
<dbReference type="AlphaFoldDB" id="A0A016UG25"/>
<reference evidence="4" key="1">
    <citation type="journal article" date="2015" name="Nat. Genet.">
        <title>The genome and transcriptome of the zoonotic hookworm Ancylostoma ceylanicum identify infection-specific gene families.</title>
        <authorList>
            <person name="Schwarz E.M."/>
            <person name="Hu Y."/>
            <person name="Antoshechkin I."/>
            <person name="Miller M.M."/>
            <person name="Sternberg P.W."/>
            <person name="Aroian R.V."/>
        </authorList>
    </citation>
    <scope>NUCLEOTIDE SEQUENCE</scope>
    <source>
        <strain evidence="4">HY135</strain>
    </source>
</reference>
<evidence type="ECO:0008006" key="5">
    <source>
        <dbReference type="Google" id="ProtNLM"/>
    </source>
</evidence>
<gene>
    <name evidence="3" type="primary">Acey_s0043.g767</name>
    <name evidence="3" type="ORF">Y032_0043g767</name>
</gene>
<keyword evidence="2" id="KW-0732">Signal</keyword>
<comment type="caution">
    <text evidence="3">The sequence shown here is derived from an EMBL/GenBank/DDBJ whole genome shotgun (WGS) entry which is preliminary data.</text>
</comment>
<dbReference type="EMBL" id="JARK01001379">
    <property type="protein sequence ID" value="EYC13528.1"/>
    <property type="molecule type" value="Genomic_DNA"/>
</dbReference>
<protein>
    <recommendedName>
        <fullName evidence="5">Secreted protein</fullName>
    </recommendedName>
</protein>
<evidence type="ECO:0000256" key="1">
    <source>
        <dbReference type="SAM" id="MobiDB-lite"/>
    </source>
</evidence>
<keyword evidence="4" id="KW-1185">Reference proteome</keyword>
<feature type="region of interest" description="Disordered" evidence="1">
    <location>
        <begin position="55"/>
        <end position="81"/>
    </location>
</feature>
<feature type="chain" id="PRO_5001488684" description="Secreted protein" evidence="2">
    <location>
        <begin position="21"/>
        <end position="81"/>
    </location>
</feature>
<evidence type="ECO:0000313" key="4">
    <source>
        <dbReference type="Proteomes" id="UP000024635"/>
    </source>
</evidence>
<feature type="compositionally biased region" description="Basic and acidic residues" evidence="1">
    <location>
        <begin position="66"/>
        <end position="81"/>
    </location>
</feature>
<proteinExistence type="predicted"/>